<gene>
    <name evidence="3" type="ORF">DV706_13230</name>
</gene>
<keyword evidence="3" id="KW-0813">Transport</keyword>
<organism evidence="3 4">
    <name type="scientific">Natronorubrum bangense</name>
    <dbReference type="NCBI Taxonomy" id="61858"/>
    <lineage>
        <taxon>Archaea</taxon>
        <taxon>Methanobacteriati</taxon>
        <taxon>Methanobacteriota</taxon>
        <taxon>Stenosarchaea group</taxon>
        <taxon>Halobacteria</taxon>
        <taxon>Halobacteriales</taxon>
        <taxon>Natrialbaceae</taxon>
        <taxon>Natronorubrum</taxon>
    </lineage>
</organism>
<proteinExistence type="predicted"/>
<name>A0A4D6HP60_9EURY</name>
<keyword evidence="1" id="KW-0472">Membrane</keyword>
<evidence type="ECO:0000256" key="1">
    <source>
        <dbReference type="SAM" id="Phobius"/>
    </source>
</evidence>
<dbReference type="EMBL" id="CP031305">
    <property type="protein sequence ID" value="QCC55341.1"/>
    <property type="molecule type" value="Genomic_DNA"/>
</dbReference>
<dbReference type="GeneID" id="39852225"/>
<dbReference type="RefSeq" id="WP_083902014.1">
    <property type="nucleotide sequence ID" value="NZ_CP031305.1"/>
</dbReference>
<feature type="domain" description="Potassium channel" evidence="2">
    <location>
        <begin position="489"/>
        <end position="538"/>
    </location>
</feature>
<evidence type="ECO:0000259" key="2">
    <source>
        <dbReference type="Pfam" id="PF07885"/>
    </source>
</evidence>
<evidence type="ECO:0000313" key="3">
    <source>
        <dbReference type="EMBL" id="QCC55341.1"/>
    </source>
</evidence>
<sequence>MSECEAVFQPDKWRHERGTIPITEDRVPCPKDSLDNSDYCKYHSEPEYHEQTEEEVFLDLLSEDKDIFAPKFKSIDLNDREIGERSIHTSKLIHPIINDKLSICNCDFVNDFTIESGTIGHVNIIDVNTSIELSFSNCTIEGGFHFTGSNWSEEIKILNTDVWGDSYLKGVYDEEVDFSGSRFGGLININESEFRSNLIFKDCEFWTSIILNDVSVDEELRMDCILTDFLIHISDCNISNIHVFNEGNSDRLVRILRSELKKGRLLQQEKAKTLYDLSQSTLGDVRFEFTSNNVSDFYFNDTNYSDFDFTQMHNQLRNADWQLHNFSIDNKTVNSYIKEKISGPEAGKAHSLYDHTFEMRNNVETYIKAKERASRQGDSQSASQFLINEMRAKRKKRAHHLSTSTLRTREKWRLKLSQWKNKFLDITCGYGEQPWKAAAWAAGIPLISGFILYPLLGGVHETESGRQLTFDINGSLDPSIIIDVVGANLYFSILTFSTIGSSSYSPATFWSALLMAFESLLGPFFVALFVFTLGKQVTR</sequence>
<keyword evidence="3" id="KW-0406">Ion transport</keyword>
<dbReference type="Pfam" id="PF07885">
    <property type="entry name" value="Ion_trans_2"/>
    <property type="match status" value="1"/>
</dbReference>
<protein>
    <submittedName>
        <fullName evidence="3">Two pore domain potassium channel family protein</fullName>
    </submittedName>
</protein>
<dbReference type="KEGG" id="nbg:DV706_13230"/>
<keyword evidence="1" id="KW-1133">Transmembrane helix</keyword>
<keyword evidence="1" id="KW-0812">Transmembrane</keyword>
<dbReference type="Proteomes" id="UP000296822">
    <property type="component" value="Chromosome"/>
</dbReference>
<feature type="transmembrane region" description="Helical" evidence="1">
    <location>
        <begin position="507"/>
        <end position="533"/>
    </location>
</feature>
<accession>A0A4D6HP60</accession>
<feature type="transmembrane region" description="Helical" evidence="1">
    <location>
        <begin position="437"/>
        <end position="459"/>
    </location>
</feature>
<dbReference type="AlphaFoldDB" id="A0A4D6HP60"/>
<dbReference type="SUPFAM" id="SSF81324">
    <property type="entry name" value="Voltage-gated potassium channels"/>
    <property type="match status" value="1"/>
</dbReference>
<dbReference type="InterPro" id="IPR013099">
    <property type="entry name" value="K_chnl_dom"/>
</dbReference>
<dbReference type="Gene3D" id="1.10.287.70">
    <property type="match status" value="1"/>
</dbReference>
<reference evidence="3 4" key="1">
    <citation type="journal article" date="2019" name="Nat. Commun.">
        <title>A new type of DNA phosphorothioation-based antiviral system in archaea.</title>
        <authorList>
            <person name="Xiong L."/>
            <person name="Liu S."/>
            <person name="Chen S."/>
            <person name="Xiao Y."/>
            <person name="Zhu B."/>
            <person name="Gao Y."/>
            <person name="Zhang Y."/>
            <person name="Chen B."/>
            <person name="Luo J."/>
            <person name="Deng Z."/>
            <person name="Chen X."/>
            <person name="Wang L."/>
            <person name="Chen S."/>
        </authorList>
    </citation>
    <scope>NUCLEOTIDE SEQUENCE [LARGE SCALE GENOMIC DNA]</scope>
    <source>
        <strain evidence="3 4">JCM 10635</strain>
    </source>
</reference>
<feature type="transmembrane region" description="Helical" evidence="1">
    <location>
        <begin position="480"/>
        <end position="501"/>
    </location>
</feature>
<dbReference type="GO" id="GO:0034220">
    <property type="term" value="P:monoatomic ion transmembrane transport"/>
    <property type="evidence" value="ECO:0007669"/>
    <property type="project" value="UniProtKB-KW"/>
</dbReference>
<keyword evidence="3" id="KW-0407">Ion channel</keyword>
<evidence type="ECO:0000313" key="4">
    <source>
        <dbReference type="Proteomes" id="UP000296822"/>
    </source>
</evidence>